<dbReference type="AlphaFoldDB" id="L2FR52"/>
<keyword evidence="3" id="KW-0732">Signal</keyword>
<feature type="region of interest" description="Disordered" evidence="2">
    <location>
        <begin position="278"/>
        <end position="304"/>
    </location>
</feature>
<sequence>MAVLFIFFFLFSFHLSFTVSTVVAQNHKIKILVILNIRPENHIVLRRPIILEPTTTHPADLSVSSGLTSSMDDQDGSRSFDETGGYDQVNEYYDPTPAIDQDVRFANRESCANYENEYPDQFADPNHQSYVGFDLGYLSNNTFSPGAYSPELDLHTDFPNFTSSTPGHQGQYVYPVSDPELALQQVEDGLGYQPTSPWDPVAHDPTYLAPNYHPPPSTTYRTLASRATRSQADVLSRSSTHTPSNWDAVSSRSGLSASSGATTCGTCGKSFGDARLARRHQTEVHRRDSDPESQAMDMKEPSCI</sequence>
<keyword evidence="1" id="KW-0863">Zinc-finger</keyword>
<keyword evidence="1" id="KW-0862">Zinc</keyword>
<evidence type="ECO:0000313" key="5">
    <source>
        <dbReference type="EMBL" id="ELA28218.1"/>
    </source>
</evidence>
<proteinExistence type="predicted"/>
<feature type="chain" id="PRO_5003958685" description="C2H2-type domain-containing protein" evidence="3">
    <location>
        <begin position="25"/>
        <end position="304"/>
    </location>
</feature>
<dbReference type="HOGENOM" id="CLU_915298_0_0_1"/>
<feature type="region of interest" description="Disordered" evidence="2">
    <location>
        <begin position="190"/>
        <end position="262"/>
    </location>
</feature>
<dbReference type="InterPro" id="IPR013087">
    <property type="entry name" value="Znf_C2H2_type"/>
</dbReference>
<feature type="compositionally biased region" description="Basic and acidic residues" evidence="2">
    <location>
        <begin position="280"/>
        <end position="290"/>
    </location>
</feature>
<name>L2FR52_COLFN</name>
<dbReference type="GO" id="GO:0008270">
    <property type="term" value="F:zinc ion binding"/>
    <property type="evidence" value="ECO:0007669"/>
    <property type="project" value="UniProtKB-KW"/>
</dbReference>
<accession>L2FR52</accession>
<feature type="signal peptide" evidence="3">
    <location>
        <begin position="1"/>
        <end position="24"/>
    </location>
</feature>
<feature type="domain" description="C2H2-type" evidence="4">
    <location>
        <begin position="262"/>
        <end position="290"/>
    </location>
</feature>
<evidence type="ECO:0000256" key="2">
    <source>
        <dbReference type="SAM" id="MobiDB-lite"/>
    </source>
</evidence>
<gene>
    <name evidence="5" type="ORF">CGGC5_11108</name>
</gene>
<organism evidence="5">
    <name type="scientific">Colletotrichum fructicola (strain Nara gc5)</name>
    <name type="common">Anthracnose fungus</name>
    <name type="synonym">Colletotrichum gloeosporioides (strain Nara gc5)</name>
    <dbReference type="NCBI Taxonomy" id="1213859"/>
    <lineage>
        <taxon>Eukaryota</taxon>
        <taxon>Fungi</taxon>
        <taxon>Dikarya</taxon>
        <taxon>Ascomycota</taxon>
        <taxon>Pezizomycotina</taxon>
        <taxon>Sordariomycetes</taxon>
        <taxon>Hypocreomycetidae</taxon>
        <taxon>Glomerellales</taxon>
        <taxon>Glomerellaceae</taxon>
        <taxon>Colletotrichum</taxon>
        <taxon>Colletotrichum gloeosporioides species complex</taxon>
    </lineage>
</organism>
<evidence type="ECO:0000259" key="4">
    <source>
        <dbReference type="PROSITE" id="PS50157"/>
    </source>
</evidence>
<dbReference type="PROSITE" id="PS00028">
    <property type="entry name" value="ZINC_FINGER_C2H2_1"/>
    <property type="match status" value="1"/>
</dbReference>
<evidence type="ECO:0000256" key="1">
    <source>
        <dbReference type="PROSITE-ProRule" id="PRU00042"/>
    </source>
</evidence>
<dbReference type="STRING" id="1213859.L2FR52"/>
<evidence type="ECO:0000256" key="3">
    <source>
        <dbReference type="SAM" id="SignalP"/>
    </source>
</evidence>
<protein>
    <recommendedName>
        <fullName evidence="4">C2H2-type domain-containing protein</fullName>
    </recommendedName>
</protein>
<feature type="compositionally biased region" description="Low complexity" evidence="2">
    <location>
        <begin position="250"/>
        <end position="262"/>
    </location>
</feature>
<dbReference type="PROSITE" id="PS50157">
    <property type="entry name" value="ZINC_FINGER_C2H2_2"/>
    <property type="match status" value="1"/>
</dbReference>
<reference evidence="5" key="1">
    <citation type="submission" date="2012-08" db="EMBL/GenBank/DDBJ databases">
        <title>Genome analysis of Colletotrichum orbiculare and Colletotrichum fructicola.</title>
        <authorList>
            <person name="Gan P.H.P."/>
            <person name="Ikeda K."/>
            <person name="Irieda H."/>
            <person name="Narusaka M."/>
            <person name="O'Connell R.J."/>
            <person name="Narusaka Y."/>
            <person name="Takano Y."/>
            <person name="Kubo Y."/>
            <person name="Shirasu K."/>
        </authorList>
    </citation>
    <scope>NUCLEOTIDE SEQUENCE</scope>
    <source>
        <strain evidence="5">Nara gc5</strain>
    </source>
</reference>
<keyword evidence="1" id="KW-0479">Metal-binding</keyword>
<feature type="compositionally biased region" description="Polar residues" evidence="2">
    <location>
        <begin position="218"/>
        <end position="248"/>
    </location>
</feature>
<dbReference type="EMBL" id="KB020938">
    <property type="protein sequence ID" value="ELA28218.1"/>
    <property type="molecule type" value="Genomic_DNA"/>
</dbReference>